<evidence type="ECO:0000256" key="3">
    <source>
        <dbReference type="ARBA" id="ARBA00023163"/>
    </source>
</evidence>
<dbReference type="InterPro" id="IPR000524">
    <property type="entry name" value="Tscrpt_reg_HTH_GntR"/>
</dbReference>
<dbReference type="CDD" id="cd07377">
    <property type="entry name" value="WHTH_GntR"/>
    <property type="match status" value="1"/>
</dbReference>
<keyword evidence="6" id="KW-1185">Reference proteome</keyword>
<dbReference type="PROSITE" id="PS50949">
    <property type="entry name" value="HTH_GNTR"/>
    <property type="match status" value="1"/>
</dbReference>
<organism evidence="5 6">
    <name type="scientific">Nocardioides massiliensis</name>
    <dbReference type="NCBI Taxonomy" id="1325935"/>
    <lineage>
        <taxon>Bacteria</taxon>
        <taxon>Bacillati</taxon>
        <taxon>Actinomycetota</taxon>
        <taxon>Actinomycetes</taxon>
        <taxon>Propionibacteriales</taxon>
        <taxon>Nocardioidaceae</taxon>
        <taxon>Nocardioides</taxon>
    </lineage>
</organism>
<sequence length="241" mass="25173">MPIAPVSRTAVSDAVYAGLTEEILSGRLVPGAALPSERDLAEGFAVNRHAVREGLKRLRQAGLVAISQGGRTRVRDWRRHAGLDSLVALATSGAVPPARLIDDILQMRAAVGADAARLCAERASDTEVAAIVAAAEDYPLAPVPAEELVAIDLVFWAAVVDGAHNTAYRLGLNTLASSIAGIGAERFAGLLEEYADRAAHLALAERIAARDAAGALADAQHLLSLPLRPSLRPSLEPTCST</sequence>
<protein>
    <submittedName>
        <fullName evidence="5">DNA-binding FadR family transcriptional regulator</fullName>
    </submittedName>
</protein>
<keyword evidence="2 5" id="KW-0238">DNA-binding</keyword>
<comment type="caution">
    <text evidence="5">The sequence shown here is derived from an EMBL/GenBank/DDBJ whole genome shotgun (WGS) entry which is preliminary data.</text>
</comment>
<dbReference type="Pfam" id="PF07729">
    <property type="entry name" value="FCD"/>
    <property type="match status" value="1"/>
</dbReference>
<dbReference type="EMBL" id="JAUSQM010000001">
    <property type="protein sequence ID" value="MDP9821487.1"/>
    <property type="molecule type" value="Genomic_DNA"/>
</dbReference>
<name>A0ABT9NM40_9ACTN</name>
<dbReference type="PANTHER" id="PTHR43537:SF24">
    <property type="entry name" value="GLUCONATE OPERON TRANSCRIPTIONAL REPRESSOR"/>
    <property type="match status" value="1"/>
</dbReference>
<feature type="domain" description="HTH gntR-type" evidence="4">
    <location>
        <begin position="9"/>
        <end position="77"/>
    </location>
</feature>
<dbReference type="SUPFAM" id="SSF48008">
    <property type="entry name" value="GntR ligand-binding domain-like"/>
    <property type="match status" value="1"/>
</dbReference>
<dbReference type="Gene3D" id="1.20.120.530">
    <property type="entry name" value="GntR ligand-binding domain-like"/>
    <property type="match status" value="1"/>
</dbReference>
<evidence type="ECO:0000313" key="6">
    <source>
        <dbReference type="Proteomes" id="UP001240447"/>
    </source>
</evidence>
<dbReference type="Pfam" id="PF00392">
    <property type="entry name" value="GntR"/>
    <property type="match status" value="1"/>
</dbReference>
<keyword evidence="1" id="KW-0805">Transcription regulation</keyword>
<proteinExistence type="predicted"/>
<dbReference type="RefSeq" id="WP_068118308.1">
    <property type="nucleotide sequence ID" value="NZ_CCXJ01000134.1"/>
</dbReference>
<dbReference type="InterPro" id="IPR036388">
    <property type="entry name" value="WH-like_DNA-bd_sf"/>
</dbReference>
<dbReference type="SMART" id="SM00345">
    <property type="entry name" value="HTH_GNTR"/>
    <property type="match status" value="1"/>
</dbReference>
<accession>A0ABT9NM40</accession>
<dbReference type="PRINTS" id="PR00035">
    <property type="entry name" value="HTHGNTR"/>
</dbReference>
<evidence type="ECO:0000259" key="4">
    <source>
        <dbReference type="PROSITE" id="PS50949"/>
    </source>
</evidence>
<dbReference type="Proteomes" id="UP001240447">
    <property type="component" value="Unassembled WGS sequence"/>
</dbReference>
<dbReference type="SUPFAM" id="SSF46785">
    <property type="entry name" value="Winged helix' DNA-binding domain"/>
    <property type="match status" value="1"/>
</dbReference>
<dbReference type="InterPro" id="IPR011711">
    <property type="entry name" value="GntR_C"/>
</dbReference>
<dbReference type="GO" id="GO:0003677">
    <property type="term" value="F:DNA binding"/>
    <property type="evidence" value="ECO:0007669"/>
    <property type="project" value="UniProtKB-KW"/>
</dbReference>
<gene>
    <name evidence="5" type="ORF">J2S59_001296</name>
</gene>
<dbReference type="SMART" id="SM00895">
    <property type="entry name" value="FCD"/>
    <property type="match status" value="1"/>
</dbReference>
<keyword evidence="3" id="KW-0804">Transcription</keyword>
<dbReference type="Gene3D" id="1.10.10.10">
    <property type="entry name" value="Winged helix-like DNA-binding domain superfamily/Winged helix DNA-binding domain"/>
    <property type="match status" value="1"/>
</dbReference>
<reference evidence="5 6" key="1">
    <citation type="submission" date="2023-07" db="EMBL/GenBank/DDBJ databases">
        <title>Sequencing the genomes of 1000 actinobacteria strains.</title>
        <authorList>
            <person name="Klenk H.-P."/>
        </authorList>
    </citation>
    <scope>NUCLEOTIDE SEQUENCE [LARGE SCALE GENOMIC DNA]</scope>
    <source>
        <strain evidence="5 6">GD13</strain>
    </source>
</reference>
<evidence type="ECO:0000256" key="1">
    <source>
        <dbReference type="ARBA" id="ARBA00023015"/>
    </source>
</evidence>
<evidence type="ECO:0000313" key="5">
    <source>
        <dbReference type="EMBL" id="MDP9821487.1"/>
    </source>
</evidence>
<dbReference type="InterPro" id="IPR036390">
    <property type="entry name" value="WH_DNA-bd_sf"/>
</dbReference>
<evidence type="ECO:0000256" key="2">
    <source>
        <dbReference type="ARBA" id="ARBA00023125"/>
    </source>
</evidence>
<dbReference type="InterPro" id="IPR008920">
    <property type="entry name" value="TF_FadR/GntR_C"/>
</dbReference>
<dbReference type="PANTHER" id="PTHR43537">
    <property type="entry name" value="TRANSCRIPTIONAL REGULATOR, GNTR FAMILY"/>
    <property type="match status" value="1"/>
</dbReference>